<dbReference type="InterPro" id="IPR002646">
    <property type="entry name" value="PolA_pol_head_dom"/>
</dbReference>
<feature type="domain" description="tRNA nucleotidyltransferase/poly(A) polymerase RNA and SrmB- binding" evidence="14">
    <location>
        <begin position="155"/>
        <end position="215"/>
    </location>
</feature>
<protein>
    <submittedName>
        <fullName evidence="15">tRNA nucleotidyltransferase (CCA-adding enzyme)</fullName>
    </submittedName>
</protein>
<comment type="similarity">
    <text evidence="11">Belongs to the tRNA nucleotidyltransferase/poly(A) polymerase family.</text>
</comment>
<evidence type="ECO:0000256" key="4">
    <source>
        <dbReference type="ARBA" id="ARBA00022695"/>
    </source>
</evidence>
<keyword evidence="5" id="KW-0479">Metal-binding</keyword>
<name>A0A2U1CPY6_9BURK</name>
<feature type="region of interest" description="Disordered" evidence="12">
    <location>
        <begin position="283"/>
        <end position="303"/>
    </location>
</feature>
<keyword evidence="6" id="KW-0547">Nucleotide-binding</keyword>
<dbReference type="RefSeq" id="WP_116517203.1">
    <property type="nucleotide sequence ID" value="NZ_JACCEX010000001.1"/>
</dbReference>
<dbReference type="PIRSF" id="PIRSF000813">
    <property type="entry name" value="CCA_bact"/>
    <property type="match status" value="1"/>
</dbReference>
<reference evidence="15 16" key="1">
    <citation type="submission" date="2018-04" db="EMBL/GenBank/DDBJ databases">
        <title>Genomic Encyclopedia of Type Strains, Phase IV (KMG-IV): sequencing the most valuable type-strain genomes for metagenomic binning, comparative biology and taxonomic classification.</title>
        <authorList>
            <person name="Goeker M."/>
        </authorList>
    </citation>
    <scope>NUCLEOTIDE SEQUENCE [LARGE SCALE GENOMIC DNA]</scope>
    <source>
        <strain evidence="15 16">DSM 10065</strain>
    </source>
</reference>
<dbReference type="GO" id="GO:0042245">
    <property type="term" value="P:RNA repair"/>
    <property type="evidence" value="ECO:0007669"/>
    <property type="project" value="UniProtKB-KW"/>
</dbReference>
<evidence type="ECO:0000256" key="8">
    <source>
        <dbReference type="ARBA" id="ARBA00022840"/>
    </source>
</evidence>
<dbReference type="GO" id="GO:0046872">
    <property type="term" value="F:metal ion binding"/>
    <property type="evidence" value="ECO:0007669"/>
    <property type="project" value="UniProtKB-KW"/>
</dbReference>
<dbReference type="SUPFAM" id="SSF81301">
    <property type="entry name" value="Nucleotidyltransferase"/>
    <property type="match status" value="1"/>
</dbReference>
<evidence type="ECO:0000256" key="9">
    <source>
        <dbReference type="ARBA" id="ARBA00022842"/>
    </source>
</evidence>
<evidence type="ECO:0000256" key="1">
    <source>
        <dbReference type="ARBA" id="ARBA00001946"/>
    </source>
</evidence>
<dbReference type="GO" id="GO:0004810">
    <property type="term" value="F:CCA tRNA nucleotidyltransferase activity"/>
    <property type="evidence" value="ECO:0007669"/>
    <property type="project" value="InterPro"/>
</dbReference>
<dbReference type="Pfam" id="PF12627">
    <property type="entry name" value="PolyA_pol_RNAbd"/>
    <property type="match status" value="1"/>
</dbReference>
<evidence type="ECO:0000259" key="14">
    <source>
        <dbReference type="Pfam" id="PF12627"/>
    </source>
</evidence>
<evidence type="ECO:0000256" key="2">
    <source>
        <dbReference type="ARBA" id="ARBA00022679"/>
    </source>
</evidence>
<keyword evidence="2 11" id="KW-0808">Transferase</keyword>
<dbReference type="Gene3D" id="3.30.460.10">
    <property type="entry name" value="Beta Polymerase, domain 2"/>
    <property type="match status" value="1"/>
</dbReference>
<comment type="cofactor">
    <cofactor evidence="1">
        <name>Mg(2+)</name>
        <dbReference type="ChEBI" id="CHEBI:18420"/>
    </cofactor>
</comment>
<dbReference type="InterPro" id="IPR012006">
    <property type="entry name" value="CCA_bact"/>
</dbReference>
<evidence type="ECO:0000313" key="16">
    <source>
        <dbReference type="Proteomes" id="UP000246145"/>
    </source>
</evidence>
<dbReference type="GO" id="GO:0003723">
    <property type="term" value="F:RNA binding"/>
    <property type="evidence" value="ECO:0007669"/>
    <property type="project" value="UniProtKB-KW"/>
</dbReference>
<dbReference type="AlphaFoldDB" id="A0A2U1CPY6"/>
<keyword evidence="4" id="KW-0548">Nucleotidyltransferase</keyword>
<dbReference type="Gene3D" id="1.10.3090.10">
    <property type="entry name" value="cca-adding enzyme, domain 2"/>
    <property type="match status" value="1"/>
</dbReference>
<evidence type="ECO:0000313" key="15">
    <source>
        <dbReference type="EMBL" id="PVY67904.1"/>
    </source>
</evidence>
<proteinExistence type="inferred from homology"/>
<keyword evidence="10 11" id="KW-0694">RNA-binding</keyword>
<dbReference type="SUPFAM" id="SSF81891">
    <property type="entry name" value="Poly A polymerase C-terminal region-like"/>
    <property type="match status" value="1"/>
</dbReference>
<dbReference type="Proteomes" id="UP000246145">
    <property type="component" value="Unassembled WGS sequence"/>
</dbReference>
<keyword evidence="7" id="KW-0692">RNA repair</keyword>
<evidence type="ECO:0000256" key="12">
    <source>
        <dbReference type="SAM" id="MobiDB-lite"/>
    </source>
</evidence>
<dbReference type="PANTHER" id="PTHR47545">
    <property type="entry name" value="MULTIFUNCTIONAL CCA PROTEIN"/>
    <property type="match status" value="1"/>
</dbReference>
<dbReference type="PANTHER" id="PTHR47545:SF1">
    <property type="entry name" value="MULTIFUNCTIONAL CCA PROTEIN"/>
    <property type="match status" value="1"/>
</dbReference>
<comment type="caution">
    <text evidence="15">The sequence shown here is derived from an EMBL/GenBank/DDBJ whole genome shotgun (WGS) entry which is preliminary data.</text>
</comment>
<dbReference type="InterPro" id="IPR050124">
    <property type="entry name" value="tRNA_CCA-adding_enzyme"/>
</dbReference>
<dbReference type="InterPro" id="IPR032828">
    <property type="entry name" value="PolyA_RNA-bd"/>
</dbReference>
<evidence type="ECO:0000256" key="7">
    <source>
        <dbReference type="ARBA" id="ARBA00022800"/>
    </source>
</evidence>
<evidence type="ECO:0000256" key="6">
    <source>
        <dbReference type="ARBA" id="ARBA00022741"/>
    </source>
</evidence>
<keyword evidence="8" id="KW-0067">ATP-binding</keyword>
<dbReference type="InterPro" id="IPR043519">
    <property type="entry name" value="NT_sf"/>
</dbReference>
<evidence type="ECO:0000256" key="11">
    <source>
        <dbReference type="RuleBase" id="RU003953"/>
    </source>
</evidence>
<dbReference type="OrthoDB" id="9805698at2"/>
<organism evidence="15 16">
    <name type="scientific">Pusillimonas noertemannii</name>
    <dbReference type="NCBI Taxonomy" id="305977"/>
    <lineage>
        <taxon>Bacteria</taxon>
        <taxon>Pseudomonadati</taxon>
        <taxon>Pseudomonadota</taxon>
        <taxon>Betaproteobacteria</taxon>
        <taxon>Burkholderiales</taxon>
        <taxon>Alcaligenaceae</taxon>
        <taxon>Pusillimonas</taxon>
    </lineage>
</organism>
<keyword evidence="3" id="KW-0819">tRNA processing</keyword>
<dbReference type="GO" id="GO:0005524">
    <property type="term" value="F:ATP binding"/>
    <property type="evidence" value="ECO:0007669"/>
    <property type="project" value="UniProtKB-KW"/>
</dbReference>
<dbReference type="GO" id="GO:0001680">
    <property type="term" value="P:tRNA 3'-terminal CCA addition"/>
    <property type="evidence" value="ECO:0007669"/>
    <property type="project" value="InterPro"/>
</dbReference>
<dbReference type="CDD" id="cd05398">
    <property type="entry name" value="NT_ClassII-CCAase"/>
    <property type="match status" value="1"/>
</dbReference>
<evidence type="ECO:0000256" key="10">
    <source>
        <dbReference type="ARBA" id="ARBA00022884"/>
    </source>
</evidence>
<gene>
    <name evidence="15" type="ORF">C7440_0290</name>
</gene>
<sequence length="382" mass="41834">MDPAIQGLKVYVVGGAVRDELLGQPAGDRDWVVVGSTPEEMAARGFLPVGGDFPVFLHPVSKEEYALARTERKSGRGYKGFTFHTGPDVTLEDDLRRRDLTVNAIARAPDGSLVDPWSGRRDIEQKVLRHVGEAFAEDPVRLLRLARFAARFGAFSIAPETMALCRRLVDEGEVDALVPERVWREVAKGLQTGSPARMFQVLQQAGALQRVMPGLVFDEEIAGQLQCAVDAGLTLPQRFALLCRKSPDPEHIGRHVRAPSECIDYARLLPALVEALQELAEHGDSARAPRSEGEAPSPDATHGGVEAWLDLIERNDGLRKPQRFVNLLQAAQCVARHVDIPAWRRRLDAVRAIDAGAVAKEAGGKPEKIKAALRQVRLDALS</sequence>
<dbReference type="STRING" id="1231391.GCA_000308195_00116"/>
<accession>A0A2U1CPY6</accession>
<dbReference type="EMBL" id="QEKO01000001">
    <property type="protein sequence ID" value="PVY67904.1"/>
    <property type="molecule type" value="Genomic_DNA"/>
</dbReference>
<evidence type="ECO:0000256" key="5">
    <source>
        <dbReference type="ARBA" id="ARBA00022723"/>
    </source>
</evidence>
<evidence type="ECO:0000259" key="13">
    <source>
        <dbReference type="Pfam" id="PF01743"/>
    </source>
</evidence>
<keyword evidence="16" id="KW-1185">Reference proteome</keyword>
<keyword evidence="9" id="KW-0460">Magnesium</keyword>
<feature type="compositionally biased region" description="Basic and acidic residues" evidence="12">
    <location>
        <begin position="283"/>
        <end position="293"/>
    </location>
</feature>
<feature type="domain" description="Poly A polymerase head" evidence="13">
    <location>
        <begin position="10"/>
        <end position="129"/>
    </location>
</feature>
<dbReference type="Pfam" id="PF01743">
    <property type="entry name" value="PolyA_pol"/>
    <property type="match status" value="1"/>
</dbReference>
<evidence type="ECO:0000256" key="3">
    <source>
        <dbReference type="ARBA" id="ARBA00022694"/>
    </source>
</evidence>